<dbReference type="GO" id="GO:0043436">
    <property type="term" value="P:oxoacid metabolic process"/>
    <property type="evidence" value="ECO:0007669"/>
    <property type="project" value="UniProtKB-ARBA"/>
</dbReference>
<evidence type="ECO:0000256" key="1">
    <source>
        <dbReference type="ARBA" id="ARBA00000452"/>
    </source>
</evidence>
<proteinExistence type="predicted"/>
<dbReference type="GO" id="GO:0006629">
    <property type="term" value="P:lipid metabolic process"/>
    <property type="evidence" value="ECO:0007669"/>
    <property type="project" value="UniProtKB-KW"/>
</dbReference>
<dbReference type="Gene3D" id="3.90.226.10">
    <property type="entry name" value="2-enoyl-CoA Hydratase, Chain A, domain 1"/>
    <property type="match status" value="1"/>
</dbReference>
<comment type="caution">
    <text evidence="4">The sequence shown here is derived from an EMBL/GenBank/DDBJ whole genome shotgun (WGS) entry which is preliminary data.</text>
</comment>
<comment type="catalytic activity">
    <reaction evidence="2">
        <text>a (3E)-enoyl-CoA = a 4-saturated (2E)-enoyl-CoA</text>
        <dbReference type="Rhea" id="RHEA:45228"/>
        <dbReference type="ChEBI" id="CHEBI:58521"/>
        <dbReference type="ChEBI" id="CHEBI:85097"/>
        <dbReference type="EC" id="5.3.3.8"/>
    </reaction>
</comment>
<dbReference type="Pfam" id="PF00378">
    <property type="entry name" value="ECH_1"/>
    <property type="match status" value="1"/>
</dbReference>
<dbReference type="GO" id="GO:0004165">
    <property type="term" value="F:delta(3)-delta(2)-enoyl-CoA isomerase activity"/>
    <property type="evidence" value="ECO:0007669"/>
    <property type="project" value="UniProtKB-EC"/>
</dbReference>
<accession>A0ABD3VGR9</accession>
<organism evidence="4 5">
    <name type="scientific">Sinanodonta woodiana</name>
    <name type="common">Chinese pond mussel</name>
    <name type="synonym">Anodonta woodiana</name>
    <dbReference type="NCBI Taxonomy" id="1069815"/>
    <lineage>
        <taxon>Eukaryota</taxon>
        <taxon>Metazoa</taxon>
        <taxon>Spiralia</taxon>
        <taxon>Lophotrochozoa</taxon>
        <taxon>Mollusca</taxon>
        <taxon>Bivalvia</taxon>
        <taxon>Autobranchia</taxon>
        <taxon>Heteroconchia</taxon>
        <taxon>Palaeoheterodonta</taxon>
        <taxon>Unionida</taxon>
        <taxon>Unionoidea</taxon>
        <taxon>Unionidae</taxon>
        <taxon>Unioninae</taxon>
        <taxon>Sinanodonta</taxon>
    </lineage>
</organism>
<protein>
    <submittedName>
        <fullName evidence="4">Uncharacterized protein</fullName>
    </submittedName>
</protein>
<evidence type="ECO:0000313" key="5">
    <source>
        <dbReference type="Proteomes" id="UP001634394"/>
    </source>
</evidence>
<dbReference type="FunFam" id="3.90.226.10:FF:000049">
    <property type="entry name" value="Enoyl-CoA delta isomerase 3"/>
    <property type="match status" value="1"/>
</dbReference>
<dbReference type="SUPFAM" id="SSF52096">
    <property type="entry name" value="ClpP/crotonase"/>
    <property type="match status" value="1"/>
</dbReference>
<keyword evidence="3" id="KW-0443">Lipid metabolism</keyword>
<name>A0ABD3VGR9_SINWO</name>
<evidence type="ECO:0000256" key="2">
    <source>
        <dbReference type="ARBA" id="ARBA00000765"/>
    </source>
</evidence>
<dbReference type="InterPro" id="IPR029045">
    <property type="entry name" value="ClpP/crotonase-like_dom_sf"/>
</dbReference>
<dbReference type="EMBL" id="JBJQND010000012">
    <property type="protein sequence ID" value="KAL3860296.1"/>
    <property type="molecule type" value="Genomic_DNA"/>
</dbReference>
<dbReference type="PANTHER" id="PTHR11941">
    <property type="entry name" value="ENOYL-COA HYDRATASE-RELATED"/>
    <property type="match status" value="1"/>
</dbReference>
<comment type="catalytic activity">
    <reaction evidence="1">
        <text>a (3Z)-enoyl-CoA = a 4-saturated (2E)-enoyl-CoA</text>
        <dbReference type="Rhea" id="RHEA:45900"/>
        <dbReference type="ChEBI" id="CHEBI:85097"/>
        <dbReference type="ChEBI" id="CHEBI:85489"/>
        <dbReference type="EC" id="5.3.3.8"/>
    </reaction>
</comment>
<dbReference type="InterPro" id="IPR001753">
    <property type="entry name" value="Enoyl-CoA_hydra/iso"/>
</dbReference>
<dbReference type="CDD" id="cd06558">
    <property type="entry name" value="crotonase-like"/>
    <property type="match status" value="1"/>
</dbReference>
<dbReference type="AlphaFoldDB" id="A0ABD3VGR9"/>
<evidence type="ECO:0000313" key="4">
    <source>
        <dbReference type="EMBL" id="KAL3860296.1"/>
    </source>
</evidence>
<gene>
    <name evidence="4" type="ORF">ACJMK2_010435</name>
</gene>
<evidence type="ECO:0000256" key="3">
    <source>
        <dbReference type="ARBA" id="ARBA00023098"/>
    </source>
</evidence>
<dbReference type="Proteomes" id="UP001634394">
    <property type="component" value="Unassembled WGS sequence"/>
</dbReference>
<dbReference type="PANTHER" id="PTHR11941:SF75">
    <property type="entry name" value="ENOYL-COA HYDRATASE_ISOMERASE FAMILY PROTEIN"/>
    <property type="match status" value="1"/>
</dbReference>
<reference evidence="4 5" key="1">
    <citation type="submission" date="2024-11" db="EMBL/GenBank/DDBJ databases">
        <title>Chromosome-level genome assembly of the freshwater bivalve Anodonta woodiana.</title>
        <authorList>
            <person name="Chen X."/>
        </authorList>
    </citation>
    <scope>NUCLEOTIDE SEQUENCE [LARGE SCALE GENOMIC DNA]</scope>
    <source>
        <strain evidence="4">MN2024</strain>
        <tissue evidence="4">Gills</tissue>
    </source>
</reference>
<sequence>MAGQDILLVFDTDNVAVITMRNGENKFSVDFIDSFMRILDEVEKNPDCKALITRGEGKFFSSGLDIGWIRSQEKGTLNRYHDKLWTLYKRILTFSVPTVAVINGHAFSDGAFLALVHDYRVMRSDRGYISWPEVHFKLPFVHMMNIFMAKLPPGKSQTEVIVYGKRFDAKTAKELALVDVTVEESQLLPQAKSIVQSIFKVGPLDRSTLNMMKRDVYGRYLEEKSKL</sequence>
<keyword evidence="5" id="KW-1185">Reference proteome</keyword>